<keyword evidence="1" id="KW-0812">Transmembrane</keyword>
<comment type="caution">
    <text evidence="3">The sequence shown here is derived from an EMBL/GenBank/DDBJ whole genome shotgun (WGS) entry which is preliminary data.</text>
</comment>
<organism evidence="3 4">
    <name type="scientific">Halonotius terrestris</name>
    <dbReference type="NCBI Taxonomy" id="2487750"/>
    <lineage>
        <taxon>Archaea</taxon>
        <taxon>Methanobacteriati</taxon>
        <taxon>Methanobacteriota</taxon>
        <taxon>Stenosarchaea group</taxon>
        <taxon>Halobacteria</taxon>
        <taxon>Halobacteriales</taxon>
        <taxon>Haloferacaceae</taxon>
        <taxon>Halonotius</taxon>
    </lineage>
</organism>
<feature type="transmembrane region" description="Helical" evidence="1">
    <location>
        <begin position="7"/>
        <end position="28"/>
    </location>
</feature>
<dbReference type="EMBL" id="RKLU01000002">
    <property type="protein sequence ID" value="TQQ83102.1"/>
    <property type="molecule type" value="Genomic_DNA"/>
</dbReference>
<evidence type="ECO:0000259" key="2">
    <source>
        <dbReference type="Pfam" id="PF26472"/>
    </source>
</evidence>
<feature type="transmembrane region" description="Helical" evidence="1">
    <location>
        <begin position="66"/>
        <end position="86"/>
    </location>
</feature>
<proteinExistence type="predicted"/>
<feature type="domain" description="DUF8147" evidence="2">
    <location>
        <begin position="3"/>
        <end position="112"/>
    </location>
</feature>
<keyword evidence="1" id="KW-0472">Membrane</keyword>
<protein>
    <recommendedName>
        <fullName evidence="2">DUF8147 domain-containing protein</fullName>
    </recommendedName>
</protein>
<dbReference type="RefSeq" id="WP_142979366.1">
    <property type="nucleotide sequence ID" value="NZ_RKLU01000002.1"/>
</dbReference>
<dbReference type="InterPro" id="IPR058460">
    <property type="entry name" value="DUF8147"/>
</dbReference>
<dbReference type="AlphaFoldDB" id="A0A8J8TCD6"/>
<dbReference type="Proteomes" id="UP000705823">
    <property type="component" value="Unassembled WGS sequence"/>
</dbReference>
<evidence type="ECO:0000313" key="4">
    <source>
        <dbReference type="Proteomes" id="UP000705823"/>
    </source>
</evidence>
<keyword evidence="1" id="KW-1133">Transmembrane helix</keyword>
<reference evidence="3" key="1">
    <citation type="submission" date="2019-02" db="EMBL/GenBank/DDBJ databases">
        <title>Halonotius sp. a new haloarchaeum isolated from saline soil.</title>
        <authorList>
            <person name="Duran-Viseras A."/>
            <person name="Sanchez-Porro C."/>
            <person name="Ventosa A."/>
        </authorList>
    </citation>
    <scope>NUCLEOTIDE SEQUENCE</scope>
    <source>
        <strain evidence="3">F15B</strain>
    </source>
</reference>
<feature type="transmembrane region" description="Helical" evidence="1">
    <location>
        <begin position="34"/>
        <end position="54"/>
    </location>
</feature>
<sequence>MNPRRLLTPVGAGLTTFLLVAVVVIETLQMEFSAIIGLPLGVLAGSVVAIGLWLRRDDLRRRVRRVATAYAAFGIAVLTFLSLRYVNIGRSVLTFDGIVGGSLVVVVIVYILLSLNDRKRT</sequence>
<dbReference type="OrthoDB" id="351335at2157"/>
<name>A0A8J8TCD6_9EURY</name>
<evidence type="ECO:0000313" key="3">
    <source>
        <dbReference type="EMBL" id="TQQ83102.1"/>
    </source>
</evidence>
<gene>
    <name evidence="3" type="ORF">EGH24_06625</name>
</gene>
<dbReference type="Pfam" id="PF26472">
    <property type="entry name" value="DUF8147"/>
    <property type="match status" value="1"/>
</dbReference>
<keyword evidence="4" id="KW-1185">Reference proteome</keyword>
<evidence type="ECO:0000256" key="1">
    <source>
        <dbReference type="SAM" id="Phobius"/>
    </source>
</evidence>
<accession>A0A8J8TCD6</accession>
<feature type="transmembrane region" description="Helical" evidence="1">
    <location>
        <begin position="92"/>
        <end position="113"/>
    </location>
</feature>